<dbReference type="InterPro" id="IPR000182">
    <property type="entry name" value="GNAT_dom"/>
</dbReference>
<proteinExistence type="predicted"/>
<dbReference type="InParanoid" id="A0A151ZAS7"/>
<dbReference type="SUPFAM" id="SSF55729">
    <property type="entry name" value="Acyl-CoA N-acyltransferases (Nat)"/>
    <property type="match status" value="1"/>
</dbReference>
<evidence type="ECO:0000313" key="3">
    <source>
        <dbReference type="Proteomes" id="UP000076078"/>
    </source>
</evidence>
<dbReference type="CDD" id="cd04301">
    <property type="entry name" value="NAT_SF"/>
    <property type="match status" value="1"/>
</dbReference>
<protein>
    <recommendedName>
        <fullName evidence="1">N-acetyltransferase domain-containing protein</fullName>
    </recommendedName>
</protein>
<dbReference type="Proteomes" id="UP000076078">
    <property type="component" value="Unassembled WGS sequence"/>
</dbReference>
<gene>
    <name evidence="2" type="ORF">DLAC_07939</name>
</gene>
<dbReference type="EMBL" id="LODT01000035">
    <property type="protein sequence ID" value="KYQ91038.1"/>
    <property type="molecule type" value="Genomic_DNA"/>
</dbReference>
<comment type="caution">
    <text evidence="2">The sequence shown here is derived from an EMBL/GenBank/DDBJ whole genome shotgun (WGS) entry which is preliminary data.</text>
</comment>
<dbReference type="AlphaFoldDB" id="A0A151ZAS7"/>
<accession>A0A151ZAS7</accession>
<sequence length="159" mass="18425">MSKTQRIMSILIKEIKYQDAIPIRKVVMYPLDSDNRNVCLEEDPSGTHFGLFVKESGDNNSEKLVSIVSLFLYKDPLKSNSTVAQFRKFATLQQYQNQGYGSKLLDYMIKHSQENSVDLLWCNARTSALSIYSKFSLQPCDKPYIKNNIEFVRLERKLK</sequence>
<dbReference type="PROSITE" id="PS51186">
    <property type="entry name" value="GNAT"/>
    <property type="match status" value="1"/>
</dbReference>
<dbReference type="Gene3D" id="3.40.630.30">
    <property type="match status" value="1"/>
</dbReference>
<evidence type="ECO:0000259" key="1">
    <source>
        <dbReference type="PROSITE" id="PS51186"/>
    </source>
</evidence>
<organism evidence="2 3">
    <name type="scientific">Tieghemostelium lacteum</name>
    <name type="common">Slime mold</name>
    <name type="synonym">Dictyostelium lacteum</name>
    <dbReference type="NCBI Taxonomy" id="361077"/>
    <lineage>
        <taxon>Eukaryota</taxon>
        <taxon>Amoebozoa</taxon>
        <taxon>Evosea</taxon>
        <taxon>Eumycetozoa</taxon>
        <taxon>Dictyostelia</taxon>
        <taxon>Dictyosteliales</taxon>
        <taxon>Raperosteliaceae</taxon>
        <taxon>Tieghemostelium</taxon>
    </lineage>
</organism>
<evidence type="ECO:0000313" key="2">
    <source>
        <dbReference type="EMBL" id="KYQ91038.1"/>
    </source>
</evidence>
<keyword evidence="3" id="KW-1185">Reference proteome</keyword>
<dbReference type="OMA" id="WCDARES"/>
<dbReference type="OrthoDB" id="410198at2759"/>
<dbReference type="GO" id="GO:0016747">
    <property type="term" value="F:acyltransferase activity, transferring groups other than amino-acyl groups"/>
    <property type="evidence" value="ECO:0007669"/>
    <property type="project" value="InterPro"/>
</dbReference>
<name>A0A151ZAS7_TIELA</name>
<feature type="domain" description="N-acetyltransferase" evidence="1">
    <location>
        <begin position="10"/>
        <end position="159"/>
    </location>
</feature>
<reference evidence="2 3" key="1">
    <citation type="submission" date="2015-12" db="EMBL/GenBank/DDBJ databases">
        <title>Dictyostelia acquired genes for synthesis and detection of signals that induce cell-type specialization by lateral gene transfer from prokaryotes.</title>
        <authorList>
            <person name="Gloeckner G."/>
            <person name="Schaap P."/>
        </authorList>
    </citation>
    <scope>NUCLEOTIDE SEQUENCE [LARGE SCALE GENOMIC DNA]</scope>
    <source>
        <strain evidence="2 3">TK</strain>
    </source>
</reference>
<dbReference type="InterPro" id="IPR016181">
    <property type="entry name" value="Acyl_CoA_acyltransferase"/>
</dbReference>
<dbReference type="Pfam" id="PF13673">
    <property type="entry name" value="Acetyltransf_10"/>
    <property type="match status" value="1"/>
</dbReference>